<dbReference type="Proteomes" id="UP000290439">
    <property type="component" value="Chromosome"/>
</dbReference>
<evidence type="ECO:0000313" key="3">
    <source>
        <dbReference type="EMBL" id="VFA98586.1"/>
    </source>
</evidence>
<evidence type="ECO:0000313" key="4">
    <source>
        <dbReference type="Proteomes" id="UP000290439"/>
    </source>
</evidence>
<proteinExistence type="predicted"/>
<dbReference type="PROSITE" id="PS50966">
    <property type="entry name" value="ZF_SWIM"/>
    <property type="match status" value="1"/>
</dbReference>
<feature type="domain" description="SWIM-type" evidence="2">
    <location>
        <begin position="100"/>
        <end position="135"/>
    </location>
</feature>
<dbReference type="InterPro" id="IPR007527">
    <property type="entry name" value="Znf_SWIM"/>
</dbReference>
<sequence length="186" mass="20185">MGDNEFGYTRWGMDWVRLAEPLRQTRPDPLLPRARSIARNHGVQAGVTGRIISAHIHRGGQASVTHIEVAPMPRPTIDAIAAIIGPDPVTLTDEMHRGVVDAGITAAPTLFAVDCSCSARTDRCVHLLAMLYDMARRIDETPRLALEIQGYFTAADAPAGAETGAEPARWIPINTLDPVGWFEVPS</sequence>
<protein>
    <recommendedName>
        <fullName evidence="2">SWIM-type domain-containing protein</fullName>
    </recommendedName>
</protein>
<dbReference type="GO" id="GO:0008270">
    <property type="term" value="F:zinc ion binding"/>
    <property type="evidence" value="ECO:0007669"/>
    <property type="project" value="UniProtKB-KW"/>
</dbReference>
<gene>
    <name evidence="3" type="ORF">NCTC10797_02358</name>
</gene>
<keyword evidence="1" id="KW-0862">Zinc</keyword>
<accession>A0A4U8VY37</accession>
<name>A0A4U8VY37_9NOCA</name>
<evidence type="ECO:0000256" key="1">
    <source>
        <dbReference type="PROSITE-ProRule" id="PRU00325"/>
    </source>
</evidence>
<dbReference type="EMBL" id="LR215973">
    <property type="protein sequence ID" value="VFA98586.1"/>
    <property type="molecule type" value="Genomic_DNA"/>
</dbReference>
<keyword evidence="1" id="KW-0479">Metal-binding</keyword>
<dbReference type="AlphaFoldDB" id="A0A4U8VY37"/>
<evidence type="ECO:0000259" key="2">
    <source>
        <dbReference type="PROSITE" id="PS50966"/>
    </source>
</evidence>
<organism evidence="3 4">
    <name type="scientific">Nocardia cyriacigeorgica</name>
    <dbReference type="NCBI Taxonomy" id="135487"/>
    <lineage>
        <taxon>Bacteria</taxon>
        <taxon>Bacillati</taxon>
        <taxon>Actinomycetota</taxon>
        <taxon>Actinomycetes</taxon>
        <taxon>Mycobacteriales</taxon>
        <taxon>Nocardiaceae</taxon>
        <taxon>Nocardia</taxon>
    </lineage>
</organism>
<reference evidence="3 4" key="1">
    <citation type="submission" date="2019-02" db="EMBL/GenBank/DDBJ databases">
        <authorList>
            <consortium name="Pathogen Informatics"/>
        </authorList>
    </citation>
    <scope>NUCLEOTIDE SEQUENCE [LARGE SCALE GENOMIC DNA]</scope>
    <source>
        <strain evidence="3 4">3012STDY6756504</strain>
    </source>
</reference>
<keyword evidence="1" id="KW-0863">Zinc-finger</keyword>
<dbReference type="RefSeq" id="WP_130917147.1">
    <property type="nucleotide sequence ID" value="NZ_JADLPI010000011.1"/>
</dbReference>